<accession>A0AAD9FQQ7</accession>
<evidence type="ECO:0000256" key="2">
    <source>
        <dbReference type="SAM" id="MobiDB-lite"/>
    </source>
</evidence>
<proteinExistence type="predicted"/>
<reference evidence="3" key="1">
    <citation type="submission" date="2023-02" db="EMBL/GenBank/DDBJ databases">
        <title>Identification and recombinant expression of a fungal hydrolase from Papiliotrema laurentii that hydrolyzes apple cutin and clears colloidal polyester polyurethane.</title>
        <authorList>
            <consortium name="DOE Joint Genome Institute"/>
            <person name="Roman V.A."/>
            <person name="Bojanowski C."/>
            <person name="Crable B.R."/>
            <person name="Wagner D.N."/>
            <person name="Hung C.S."/>
            <person name="Nadeau L.J."/>
            <person name="Schratz L."/>
            <person name="Haridas S."/>
            <person name="Pangilinan J."/>
            <person name="Lipzen A."/>
            <person name="Na H."/>
            <person name="Yan M."/>
            <person name="Ng V."/>
            <person name="Grigoriev I.V."/>
            <person name="Spatafora J.W."/>
            <person name="Barlow D."/>
            <person name="Biffinger J."/>
            <person name="Kelley-Loughnane N."/>
            <person name="Varaljay V.A."/>
            <person name="Crookes-Goodson W.J."/>
        </authorList>
    </citation>
    <scope>NUCLEOTIDE SEQUENCE</scope>
    <source>
        <strain evidence="3">5307AH</strain>
    </source>
</reference>
<comment type="caution">
    <text evidence="3">The sequence shown here is derived from an EMBL/GenBank/DDBJ whole genome shotgun (WGS) entry which is preliminary data.</text>
</comment>
<feature type="region of interest" description="Disordered" evidence="2">
    <location>
        <begin position="503"/>
        <end position="537"/>
    </location>
</feature>
<dbReference type="EMBL" id="JAODAN010000005">
    <property type="protein sequence ID" value="KAK1924297.1"/>
    <property type="molecule type" value="Genomic_DNA"/>
</dbReference>
<feature type="compositionally biased region" description="Low complexity" evidence="2">
    <location>
        <begin position="610"/>
        <end position="639"/>
    </location>
</feature>
<feature type="compositionally biased region" description="Polar residues" evidence="2">
    <location>
        <begin position="726"/>
        <end position="743"/>
    </location>
</feature>
<feature type="coiled-coil region" evidence="1">
    <location>
        <begin position="207"/>
        <end position="234"/>
    </location>
</feature>
<evidence type="ECO:0000313" key="4">
    <source>
        <dbReference type="Proteomes" id="UP001182556"/>
    </source>
</evidence>
<gene>
    <name evidence="3" type="ORF">DB88DRAFT_540359</name>
</gene>
<dbReference type="PANTHER" id="PTHR38120">
    <property type="entry name" value="EXPRESSED PROTEIN"/>
    <property type="match status" value="1"/>
</dbReference>
<feature type="region of interest" description="Disordered" evidence="2">
    <location>
        <begin position="288"/>
        <end position="318"/>
    </location>
</feature>
<feature type="region of interest" description="Disordered" evidence="2">
    <location>
        <begin position="409"/>
        <end position="472"/>
    </location>
</feature>
<feature type="compositionally biased region" description="Polar residues" evidence="2">
    <location>
        <begin position="308"/>
        <end position="318"/>
    </location>
</feature>
<feature type="coiled-coil region" evidence="1">
    <location>
        <begin position="72"/>
        <end position="166"/>
    </location>
</feature>
<feature type="compositionally biased region" description="Polar residues" evidence="2">
    <location>
        <begin position="679"/>
        <end position="690"/>
    </location>
</feature>
<feature type="region of interest" description="Disordered" evidence="2">
    <location>
        <begin position="1"/>
        <end position="41"/>
    </location>
</feature>
<evidence type="ECO:0000256" key="1">
    <source>
        <dbReference type="SAM" id="Coils"/>
    </source>
</evidence>
<dbReference type="AlphaFoldDB" id="A0AAD9FQQ7"/>
<dbReference type="PANTHER" id="PTHR38120:SF1">
    <property type="entry name" value="M PROTEIN, SEROTYPE 2.1"/>
    <property type="match status" value="1"/>
</dbReference>
<organism evidence="3 4">
    <name type="scientific">Papiliotrema laurentii</name>
    <name type="common">Cryptococcus laurentii</name>
    <dbReference type="NCBI Taxonomy" id="5418"/>
    <lineage>
        <taxon>Eukaryota</taxon>
        <taxon>Fungi</taxon>
        <taxon>Dikarya</taxon>
        <taxon>Basidiomycota</taxon>
        <taxon>Agaricomycotina</taxon>
        <taxon>Tremellomycetes</taxon>
        <taxon>Tremellales</taxon>
        <taxon>Rhynchogastremaceae</taxon>
        <taxon>Papiliotrema</taxon>
    </lineage>
</organism>
<dbReference type="Proteomes" id="UP001182556">
    <property type="component" value="Unassembled WGS sequence"/>
</dbReference>
<keyword evidence="1" id="KW-0175">Coiled coil</keyword>
<feature type="region of interest" description="Disordered" evidence="2">
    <location>
        <begin position="571"/>
        <end position="646"/>
    </location>
</feature>
<name>A0AAD9FQQ7_PAPLA</name>
<evidence type="ECO:0000313" key="3">
    <source>
        <dbReference type="EMBL" id="KAK1924297.1"/>
    </source>
</evidence>
<feature type="region of interest" description="Disordered" evidence="2">
    <location>
        <begin position="665"/>
        <end position="752"/>
    </location>
</feature>
<keyword evidence="4" id="KW-1185">Reference proteome</keyword>
<sequence>MSLTLETPPTHSRPRPPSTSRRRSAVFPRLDTEDHGPVTGVLGGLRERTEEELGMAGRDALELALRQAWERNDQLSRRLDGADEVRKKVEEEKAGLESTLDTLQQRQDELLKEQTRLETDLEGRDELLDRLRKRANEAERLARASARRAEEQEASFEAERQALQAQELHLNQRIKSLLSAKAAVPSSTHVRTVEEIQSELASMGISHSTALAQLETLRNEVHELRLANASLADENEGWELLLRERTLSGKVREGGLLGLWHDAESPREEVLDGGKSQLEVLEEEMEMGEQSTVLQDSRSIARGHGESPRSTPGHQSELSAKANIEVEKSVQLAPHGGVANLATELGLADIVADDKEAKAQDRAEEVRELKTLREENKALTLYCSKIIDRIIAQPGFEHVLSVDYKTHRFGSRSASASQRGPLKEVVSAMQESQAGAPHSEQIISPKELNPSPSLSRPRGEGEDTPGKNSGSFAMQNLASQETKSQKRTRRGFSLDFRMLGFGSSTAPSPASPKPNPSLKPLALASRTTPMPKDPKSILRRRLARQEEDEDDKRERHRLEASLRLWGVDRLSSSDASPTFAGNPRKLVKPSPRLETQEERQALIQPRPSLSTESPRRSTPLSRLSSALGSSGSPLSPISPDTFSGKEGLSPELIAQAAIRAFDEREAEQARALGRGETGGSYTSPKTSVSRYTRERRSVSGDMSPTGRGQVGAEPAPKVPQARGRGSVSTLWSMGSSRPNSQEIETGRIPRAC</sequence>
<protein>
    <submittedName>
        <fullName evidence="3">Uncharacterized protein</fullName>
    </submittedName>
</protein>